<comment type="caution">
    <text evidence="1">The sequence shown here is derived from an EMBL/GenBank/DDBJ whole genome shotgun (WGS) entry which is preliminary data.</text>
</comment>
<reference evidence="1 2" key="1">
    <citation type="submission" date="2021-06" db="EMBL/GenBank/DDBJ databases">
        <authorList>
            <person name="Palmer J.M."/>
        </authorList>
    </citation>
    <scope>NUCLEOTIDE SEQUENCE [LARGE SCALE GENOMIC DNA]</scope>
    <source>
        <strain evidence="1 2">XR_2019</strain>
        <tissue evidence="1">Muscle</tissue>
    </source>
</reference>
<keyword evidence="2" id="KW-1185">Reference proteome</keyword>
<evidence type="ECO:0000313" key="1">
    <source>
        <dbReference type="EMBL" id="MEQ2267721.1"/>
    </source>
</evidence>
<name>A0ABV0WE67_9TELE</name>
<protein>
    <submittedName>
        <fullName evidence="1">Uncharacterized protein</fullName>
    </submittedName>
</protein>
<gene>
    <name evidence="1" type="ORF">XENORESO_009613</name>
</gene>
<accession>A0ABV0WE67</accession>
<sequence length="172" mass="19113">MFEVRLLRFCLPVRQIIGWLFCQKKNNKKLFKRTQTDLYHYNQISFSHVPSVSSFNIICLFHGFQAQSATQFLRTLSNYSLSLATQPNLYPAVITLSLSIKSAAGGPSICPFIHPPVVNLFYRIDGGGLTSAERQGFDGCDSHRVPSSDCPSALPFPCHSSSVVGLIMQLVN</sequence>
<evidence type="ECO:0000313" key="2">
    <source>
        <dbReference type="Proteomes" id="UP001444071"/>
    </source>
</evidence>
<dbReference type="EMBL" id="JAHRIM010043030">
    <property type="protein sequence ID" value="MEQ2267721.1"/>
    <property type="molecule type" value="Genomic_DNA"/>
</dbReference>
<proteinExistence type="predicted"/>
<organism evidence="1 2">
    <name type="scientific">Xenotaenia resolanae</name>
    <dbReference type="NCBI Taxonomy" id="208358"/>
    <lineage>
        <taxon>Eukaryota</taxon>
        <taxon>Metazoa</taxon>
        <taxon>Chordata</taxon>
        <taxon>Craniata</taxon>
        <taxon>Vertebrata</taxon>
        <taxon>Euteleostomi</taxon>
        <taxon>Actinopterygii</taxon>
        <taxon>Neopterygii</taxon>
        <taxon>Teleostei</taxon>
        <taxon>Neoteleostei</taxon>
        <taxon>Acanthomorphata</taxon>
        <taxon>Ovalentaria</taxon>
        <taxon>Atherinomorphae</taxon>
        <taxon>Cyprinodontiformes</taxon>
        <taxon>Goodeidae</taxon>
        <taxon>Xenotaenia</taxon>
    </lineage>
</organism>
<dbReference type="Proteomes" id="UP001444071">
    <property type="component" value="Unassembled WGS sequence"/>
</dbReference>